<dbReference type="AlphaFoldDB" id="A0A561P6T7"/>
<sequence length="29" mass="3297">MTKQANKCDTMAVFYSGVTFETSDSQQMF</sequence>
<dbReference type="Proteomes" id="UP000320811">
    <property type="component" value="Unassembled WGS sequence"/>
</dbReference>
<organism evidence="1 2">
    <name type="scientific">Chitinophaga polysaccharea</name>
    <dbReference type="NCBI Taxonomy" id="1293035"/>
    <lineage>
        <taxon>Bacteria</taxon>
        <taxon>Pseudomonadati</taxon>
        <taxon>Bacteroidota</taxon>
        <taxon>Chitinophagia</taxon>
        <taxon>Chitinophagales</taxon>
        <taxon>Chitinophagaceae</taxon>
        <taxon>Chitinophaga</taxon>
    </lineage>
</organism>
<dbReference type="EMBL" id="VIWO01000011">
    <property type="protein sequence ID" value="TWF33816.1"/>
    <property type="molecule type" value="Genomic_DNA"/>
</dbReference>
<protein>
    <submittedName>
        <fullName evidence="1">Uncharacterized protein</fullName>
    </submittedName>
</protein>
<comment type="caution">
    <text evidence="1">The sequence shown here is derived from an EMBL/GenBank/DDBJ whole genome shotgun (WGS) entry which is preliminary data.</text>
</comment>
<evidence type="ECO:0000313" key="1">
    <source>
        <dbReference type="EMBL" id="TWF33816.1"/>
    </source>
</evidence>
<gene>
    <name evidence="1" type="ORF">FHW36_1115</name>
</gene>
<reference evidence="1 2" key="1">
    <citation type="submission" date="2019-06" db="EMBL/GenBank/DDBJ databases">
        <title>Sorghum-associated microbial communities from plants grown in Nebraska, USA.</title>
        <authorList>
            <person name="Schachtman D."/>
        </authorList>
    </citation>
    <scope>NUCLEOTIDE SEQUENCE [LARGE SCALE GENOMIC DNA]</scope>
    <source>
        <strain evidence="1 2">1209</strain>
    </source>
</reference>
<accession>A0A561P6T7</accession>
<keyword evidence="2" id="KW-1185">Reference proteome</keyword>
<name>A0A561P6T7_9BACT</name>
<proteinExistence type="predicted"/>
<evidence type="ECO:0000313" key="2">
    <source>
        <dbReference type="Proteomes" id="UP000320811"/>
    </source>
</evidence>